<dbReference type="EMBL" id="LFZN01000130">
    <property type="protein sequence ID" value="KXS97899.1"/>
    <property type="molecule type" value="Genomic_DNA"/>
</dbReference>
<proteinExistence type="predicted"/>
<accession>A0A139H6A2</accession>
<sequence length="343" mass="37039">MAFWHLFLGLLIGTISLIASIIFLTTTTNDRLRYFYVAWTTVSAALVWILVCVSACLWSRRCEGAMKVEPRKKRIGRTVFEVCSPNGSQGSFHSYHRDRPQQPQAPAPAKCANAAPPVPTPSGRESGEPKHNRISSRISLPPTIYSQSRHTHTPSDSLASKGSSNSRTALIYPDSNGFFHDPGLTKPHSPAPPTKHPYCSCGRSLLIYRDSNGFFHDPGLTKPHLTAPPTKNPCCSCGRSSLIYPDSNGIYHGPSQGPDVSPLSQSPLNRHSAVSALSLDTEISQAKLETASMMHTTRPRTVDITPPKSGRGSSLGEAKRGAVVVDEGGSPRKVVSNGYPMAG</sequence>
<gene>
    <name evidence="3" type="ORF">AC578_5041</name>
</gene>
<feature type="region of interest" description="Disordered" evidence="1">
    <location>
        <begin position="298"/>
        <end position="343"/>
    </location>
</feature>
<keyword evidence="2" id="KW-0812">Transmembrane</keyword>
<keyword evidence="2" id="KW-1133">Transmembrane helix</keyword>
<evidence type="ECO:0000256" key="2">
    <source>
        <dbReference type="SAM" id="Phobius"/>
    </source>
</evidence>
<dbReference type="OrthoDB" id="3647643at2759"/>
<dbReference type="Proteomes" id="UP000070133">
    <property type="component" value="Unassembled WGS sequence"/>
</dbReference>
<feature type="transmembrane region" description="Helical" evidence="2">
    <location>
        <begin position="7"/>
        <end position="24"/>
    </location>
</feature>
<name>A0A139H6A2_9PEZI</name>
<protein>
    <submittedName>
        <fullName evidence="3">Uncharacterized protein</fullName>
    </submittedName>
</protein>
<feature type="region of interest" description="Disordered" evidence="1">
    <location>
        <begin position="90"/>
        <end position="174"/>
    </location>
</feature>
<evidence type="ECO:0000313" key="4">
    <source>
        <dbReference type="Proteomes" id="UP000070133"/>
    </source>
</evidence>
<feature type="compositionally biased region" description="Low complexity" evidence="1">
    <location>
        <begin position="101"/>
        <end position="115"/>
    </location>
</feature>
<keyword evidence="4" id="KW-1185">Reference proteome</keyword>
<feature type="transmembrane region" description="Helical" evidence="2">
    <location>
        <begin position="36"/>
        <end position="58"/>
    </location>
</feature>
<feature type="compositionally biased region" description="Polar residues" evidence="1">
    <location>
        <begin position="144"/>
        <end position="168"/>
    </location>
</feature>
<evidence type="ECO:0000313" key="3">
    <source>
        <dbReference type="EMBL" id="KXS97899.1"/>
    </source>
</evidence>
<dbReference type="AlphaFoldDB" id="A0A139H6A2"/>
<reference evidence="3 4" key="1">
    <citation type="submission" date="2015-07" db="EMBL/GenBank/DDBJ databases">
        <title>Comparative genomics of the Sigatoka disease complex on banana suggests a link between parallel evolutionary changes in Pseudocercospora fijiensis and Pseudocercospora eumusae and increased virulence on the banana host.</title>
        <authorList>
            <person name="Chang T.-C."/>
            <person name="Salvucci A."/>
            <person name="Crous P.W."/>
            <person name="Stergiopoulos I."/>
        </authorList>
    </citation>
    <scope>NUCLEOTIDE SEQUENCE [LARGE SCALE GENOMIC DNA]</scope>
    <source>
        <strain evidence="3 4">CBS 114824</strain>
    </source>
</reference>
<organism evidence="3 4">
    <name type="scientific">Pseudocercospora eumusae</name>
    <dbReference type="NCBI Taxonomy" id="321146"/>
    <lineage>
        <taxon>Eukaryota</taxon>
        <taxon>Fungi</taxon>
        <taxon>Dikarya</taxon>
        <taxon>Ascomycota</taxon>
        <taxon>Pezizomycotina</taxon>
        <taxon>Dothideomycetes</taxon>
        <taxon>Dothideomycetidae</taxon>
        <taxon>Mycosphaerellales</taxon>
        <taxon>Mycosphaerellaceae</taxon>
        <taxon>Pseudocercospora</taxon>
    </lineage>
</organism>
<evidence type="ECO:0000256" key="1">
    <source>
        <dbReference type="SAM" id="MobiDB-lite"/>
    </source>
</evidence>
<comment type="caution">
    <text evidence="3">The sequence shown here is derived from an EMBL/GenBank/DDBJ whole genome shotgun (WGS) entry which is preliminary data.</text>
</comment>
<keyword evidence="2" id="KW-0472">Membrane</keyword>